<sequence>MAGTGGGGGARASAIRMLGPAISVVVGATSMFYSLLVALYLADCEHEHIAQVDYLIYNEQLDKSGPDDLVLKRTSTYYRRHH</sequence>
<proteinExistence type="predicted"/>
<keyword evidence="1" id="KW-0812">Transmembrane</keyword>
<feature type="transmembrane region" description="Helical" evidence="1">
    <location>
        <begin position="21"/>
        <end position="42"/>
    </location>
</feature>
<accession>A0A915ICX1</accession>
<name>A0A915ICX1_ROMCU</name>
<reference evidence="3" key="1">
    <citation type="submission" date="2022-11" db="UniProtKB">
        <authorList>
            <consortium name="WormBaseParasite"/>
        </authorList>
    </citation>
    <scope>IDENTIFICATION</scope>
</reference>
<protein>
    <submittedName>
        <fullName evidence="3">Uncharacterized protein</fullName>
    </submittedName>
</protein>
<keyword evidence="1" id="KW-0472">Membrane</keyword>
<dbReference type="WBParaSite" id="nRc.2.0.1.t12030-RA">
    <property type="protein sequence ID" value="nRc.2.0.1.t12030-RA"/>
    <property type="gene ID" value="nRc.2.0.1.g12030"/>
</dbReference>
<keyword evidence="1" id="KW-1133">Transmembrane helix</keyword>
<dbReference type="AlphaFoldDB" id="A0A915ICX1"/>
<evidence type="ECO:0000256" key="1">
    <source>
        <dbReference type="SAM" id="Phobius"/>
    </source>
</evidence>
<keyword evidence="2" id="KW-1185">Reference proteome</keyword>
<organism evidence="2 3">
    <name type="scientific">Romanomermis culicivorax</name>
    <name type="common">Nematode worm</name>
    <dbReference type="NCBI Taxonomy" id="13658"/>
    <lineage>
        <taxon>Eukaryota</taxon>
        <taxon>Metazoa</taxon>
        <taxon>Ecdysozoa</taxon>
        <taxon>Nematoda</taxon>
        <taxon>Enoplea</taxon>
        <taxon>Dorylaimia</taxon>
        <taxon>Mermithida</taxon>
        <taxon>Mermithoidea</taxon>
        <taxon>Mermithidae</taxon>
        <taxon>Romanomermis</taxon>
    </lineage>
</organism>
<dbReference type="Proteomes" id="UP000887565">
    <property type="component" value="Unplaced"/>
</dbReference>
<evidence type="ECO:0000313" key="2">
    <source>
        <dbReference type="Proteomes" id="UP000887565"/>
    </source>
</evidence>
<evidence type="ECO:0000313" key="3">
    <source>
        <dbReference type="WBParaSite" id="nRc.2.0.1.t12030-RA"/>
    </source>
</evidence>